<accession>A0A7H8N2G4</accession>
<feature type="compositionally biased region" description="Pro residues" evidence="1">
    <location>
        <begin position="160"/>
        <end position="169"/>
    </location>
</feature>
<name>A0A7H8N2G4_9ACTN</name>
<feature type="region of interest" description="Disordered" evidence="1">
    <location>
        <begin position="253"/>
        <end position="276"/>
    </location>
</feature>
<proteinExistence type="predicted"/>
<feature type="region of interest" description="Disordered" evidence="1">
    <location>
        <begin position="143"/>
        <end position="182"/>
    </location>
</feature>
<feature type="region of interest" description="Disordered" evidence="1">
    <location>
        <begin position="1057"/>
        <end position="1088"/>
    </location>
</feature>
<evidence type="ECO:0000256" key="1">
    <source>
        <dbReference type="SAM" id="MobiDB-lite"/>
    </source>
</evidence>
<keyword evidence="3" id="KW-1185">Reference proteome</keyword>
<feature type="compositionally biased region" description="Pro residues" evidence="1">
    <location>
        <begin position="257"/>
        <end position="271"/>
    </location>
</feature>
<dbReference type="EMBL" id="CP054929">
    <property type="protein sequence ID" value="QKW48531.1"/>
    <property type="molecule type" value="Genomic_DNA"/>
</dbReference>
<organism evidence="2 3">
    <name type="scientific">Streptomyces buecherae</name>
    <dbReference type="NCBI Taxonomy" id="2763006"/>
    <lineage>
        <taxon>Bacteria</taxon>
        <taxon>Bacillati</taxon>
        <taxon>Actinomycetota</taxon>
        <taxon>Actinomycetes</taxon>
        <taxon>Kitasatosporales</taxon>
        <taxon>Streptomycetaceae</taxon>
        <taxon>Streptomyces</taxon>
    </lineage>
</organism>
<evidence type="ECO:0000313" key="3">
    <source>
        <dbReference type="Proteomes" id="UP000509303"/>
    </source>
</evidence>
<sequence length="1416" mass="154745">MPESIRWTVLPDGVTTDANLRLTVLVTPRLTGGTTLGAFADFVDWPQTLARYADALHVEFRAAPGGASATAPTAPQPDRYPPPDSTLWRELFPTDTRVTVPTAALLAADAEPITLRSFPSRAVHAQVTTLYENAATATAVRRAFPDPGGEGVAAPGDAPRVPPQPPPSWDLPHTDDLTTPLTEPVRDLARSVGASYQRLDRLIGRAPTEGPGEPAAEAAANPYRPRYIDRSHPDYAPFQAELGLVEAYRFYDRRPAPPEPGAEPDPPPPPPEKPDLDFHAACALLADYPELLRRFGLALDLLVTPPPGLADQWQARVTFAPPHEGLNADESLRPWTRLRYVAGQRCEAYADDAGPYGHRMLGLGDSRVHVTDLDVDGAAMKFVEFSRIFDQLFANPSEPAGAIAPEATAPPALHGAGLTVLVEGRDADLADQLEADARHVAGVDQNGAPVPTAVLDAAHLVRGYRVDVGVVDDATGQVARWYPLCARTGRYAIRRPGKPPVAIQAEPDEGHVKASTLTQDRTDDRHHYVHQALFGWHGWHGWSLAAPPPGRTIGEDNLPQVPEPDLSPDFPLDTSFRPRPGSLPALRYGRTYRLRARLVDLAGNGPGLDADTPPSTVTQALTYGRWEPVPPPAIVPRRPFLEGESEPRLVIRSTVSDDGTPLPADMWAIQRNAEVPDHEAETPVDTLDRRYRPFDERHVSPPKTALQMAEHHGVYDAAFGPTRPPAQRRQFFAAASREAGSYLDTRVSLAEDPDRVVDLKAVGAIHVAKHSPRDPVPLTPLPVPRGAGLAPGEYVVHDGRGLLLPYLPDVLARGVSFRGLPGGKPTETYAFPGPWPQARPLRLKIVEGSGPPVWRGLVDRELTVFLPKATFATVRMSCHVHRDDLPTFHQWRLLTGSPLWNDPTTGLPPDKREELTVAAADGENWLITPWVELTLVHAVEKPLERPVIGDLTFRRRAEETFADLGGSVRNHAGSTGRVDVDATWQEWIDDVTQDAPERVTVHAHVGDVTVGPAQDIRSLFGVRHEFRDTRHRDVTYTPTATTRFREYFHPDITRRTDLITRRGPDSPGPTGQGWSVPSTRRPEPPELSHLVPTFTWEREVDHARHRVTRTRHRAGVRAYLKRPWYSSGDDEMLAVVLDPGAAPGPDLPDHLVTRYATDPLWSDATASPLLTPANFPNATATATDRTLAELVDGQQVTAAVAAFTPEYDESLRLWYCDIDVTLGELADDTAYFPYLRMALARYQPHSVDPLHLSKVTTAEFTQLVPRRTATGTMTPDGRIQLELTGPVAANSLGERAGAGLPGIAASRRVRATFQRREVTAGDLAWTDVGPPVELGCAARGAGFVWTALLTPPSPPLTPVTVHRLRIEEHERYLTDAATAIDTVTVGGGPLPVGRRLVHADHFALTRTLLGKLVLQE</sequence>
<protein>
    <submittedName>
        <fullName evidence="2">Uncharacterized protein</fullName>
    </submittedName>
</protein>
<gene>
    <name evidence="2" type="ORF">HUT08_02065</name>
</gene>
<reference evidence="2 3" key="1">
    <citation type="submission" date="2020-06" db="EMBL/GenBank/DDBJ databases">
        <title>Genome mining for natural products.</title>
        <authorList>
            <person name="Zhang B."/>
            <person name="Shi J."/>
            <person name="Ge H."/>
        </authorList>
    </citation>
    <scope>NUCLEOTIDE SEQUENCE [LARGE SCALE GENOMIC DNA]</scope>
    <source>
        <strain evidence="2 3">NA00687</strain>
    </source>
</reference>
<dbReference type="RefSeq" id="WP_176160228.1">
    <property type="nucleotide sequence ID" value="NZ_CP054929.1"/>
</dbReference>
<evidence type="ECO:0000313" key="2">
    <source>
        <dbReference type="EMBL" id="QKW48531.1"/>
    </source>
</evidence>
<dbReference type="Proteomes" id="UP000509303">
    <property type="component" value="Chromosome"/>
</dbReference>